<protein>
    <submittedName>
        <fullName evidence="1">Kinesin-like protein KIF2B</fullName>
    </submittedName>
</protein>
<evidence type="ECO:0000313" key="2">
    <source>
        <dbReference type="Proteomes" id="UP000830375"/>
    </source>
</evidence>
<organism evidence="1 2">
    <name type="scientific">Labeo rohita</name>
    <name type="common">Indian major carp</name>
    <name type="synonym">Cyprinus rohita</name>
    <dbReference type="NCBI Taxonomy" id="84645"/>
    <lineage>
        <taxon>Eukaryota</taxon>
        <taxon>Metazoa</taxon>
        <taxon>Chordata</taxon>
        <taxon>Craniata</taxon>
        <taxon>Vertebrata</taxon>
        <taxon>Euteleostomi</taxon>
        <taxon>Actinopterygii</taxon>
        <taxon>Neopterygii</taxon>
        <taxon>Teleostei</taxon>
        <taxon>Ostariophysi</taxon>
        <taxon>Cypriniformes</taxon>
        <taxon>Cyprinidae</taxon>
        <taxon>Labeoninae</taxon>
        <taxon>Labeonini</taxon>
        <taxon>Labeo</taxon>
    </lineage>
</organism>
<dbReference type="Proteomes" id="UP000830375">
    <property type="component" value="Unassembled WGS sequence"/>
</dbReference>
<accession>A0ABQ8L4A3</accession>
<name>A0ABQ8L4A3_LABRO</name>
<reference evidence="1 2" key="1">
    <citation type="submission" date="2022-01" db="EMBL/GenBank/DDBJ databases">
        <title>A high-quality chromosome-level genome assembly of rohu carp, Labeo rohita.</title>
        <authorList>
            <person name="Arick M.A. II"/>
            <person name="Hsu C.-Y."/>
            <person name="Magbanua Z."/>
            <person name="Pechanova O."/>
            <person name="Grover C."/>
            <person name="Miller E."/>
            <person name="Thrash A."/>
            <person name="Ezzel L."/>
            <person name="Alam S."/>
            <person name="Benzie J."/>
            <person name="Hamilton M."/>
            <person name="Karsi A."/>
            <person name="Lawrence M.L."/>
            <person name="Peterson D.G."/>
        </authorList>
    </citation>
    <scope>NUCLEOTIDE SEQUENCE [LARGE SCALE GENOMIC DNA]</scope>
    <source>
        <strain evidence="2">BAU-BD-2019</strain>
        <tissue evidence="1">Blood</tissue>
    </source>
</reference>
<dbReference type="EMBL" id="JACTAM010002199">
    <property type="protein sequence ID" value="KAI2645565.1"/>
    <property type="molecule type" value="Genomic_DNA"/>
</dbReference>
<comment type="caution">
    <text evidence="1">The sequence shown here is derived from an EMBL/GenBank/DDBJ whole genome shotgun (WGS) entry which is preliminary data.</text>
</comment>
<proteinExistence type="predicted"/>
<gene>
    <name evidence="1" type="ORF">H4Q32_027349</name>
</gene>
<sequence length="477" mass="53279">MEDASLSFKYTYDFDGIVVELSGVSCLKAGLHYLFVGNVDGSRVASHWHLLKKHLDLSLYTAESVNALKKSVGIVLAYVDGGYFLNASCLPVNPNRAHPMFRIEMMAKAHAIGLLNALFHHFCNRLRNVPPADLERPSIMKTNLSNPGRMNILHEDQEFLLKLFQESVETVNCDVDMCIVLSLTKFGQKDDRRFDLSTLVDKAGVMSRPKCGSVLVKKWIARGCGVTWNAVSCLFHEGNRQLPIQSGPSSSGCGPNPKAGSVGPGYQQVLDPSHFFILSMLDVLLETIPMVVPFRDNSNGLGLYHVIKPIAMHLSTTLDDLPESRKGQGGFESCWTAYQLELAVEELFFGRSVCSSSQHFSTKCHKPQQHYCHERCPWAGTDRECECWRIASAPIHMDDLQHARVLQIFPLTDSLHAGMHVVGEELTRILLCDLYQRNDRIPMQTLRGPDRPIGNLVDCRRCVSGKLLAIRTCLDEP</sequence>
<keyword evidence="2" id="KW-1185">Reference proteome</keyword>
<evidence type="ECO:0000313" key="1">
    <source>
        <dbReference type="EMBL" id="KAI2645565.1"/>
    </source>
</evidence>